<dbReference type="OrthoDB" id="19261at2759"/>
<organism evidence="5 6">
    <name type="scientific">Aaosphaeria arxii CBS 175.79</name>
    <dbReference type="NCBI Taxonomy" id="1450172"/>
    <lineage>
        <taxon>Eukaryota</taxon>
        <taxon>Fungi</taxon>
        <taxon>Dikarya</taxon>
        <taxon>Ascomycota</taxon>
        <taxon>Pezizomycotina</taxon>
        <taxon>Dothideomycetes</taxon>
        <taxon>Pleosporomycetidae</taxon>
        <taxon>Pleosporales</taxon>
        <taxon>Pleosporales incertae sedis</taxon>
        <taxon>Aaosphaeria</taxon>
    </lineage>
</organism>
<reference evidence="5" key="1">
    <citation type="journal article" date="2020" name="Stud. Mycol.">
        <title>101 Dothideomycetes genomes: a test case for predicting lifestyles and emergence of pathogens.</title>
        <authorList>
            <person name="Haridas S."/>
            <person name="Albert R."/>
            <person name="Binder M."/>
            <person name="Bloem J."/>
            <person name="Labutti K."/>
            <person name="Salamov A."/>
            <person name="Andreopoulos B."/>
            <person name="Baker S."/>
            <person name="Barry K."/>
            <person name="Bills G."/>
            <person name="Bluhm B."/>
            <person name="Cannon C."/>
            <person name="Castanera R."/>
            <person name="Culley D."/>
            <person name="Daum C."/>
            <person name="Ezra D."/>
            <person name="Gonzalez J."/>
            <person name="Henrissat B."/>
            <person name="Kuo A."/>
            <person name="Liang C."/>
            <person name="Lipzen A."/>
            <person name="Lutzoni F."/>
            <person name="Magnuson J."/>
            <person name="Mondo S."/>
            <person name="Nolan M."/>
            <person name="Ohm R."/>
            <person name="Pangilinan J."/>
            <person name="Park H.-J."/>
            <person name="Ramirez L."/>
            <person name="Alfaro M."/>
            <person name="Sun H."/>
            <person name="Tritt A."/>
            <person name="Yoshinaga Y."/>
            <person name="Zwiers L.-H."/>
            <person name="Turgeon B."/>
            <person name="Goodwin S."/>
            <person name="Spatafora J."/>
            <person name="Crous P."/>
            <person name="Grigoriev I."/>
        </authorList>
    </citation>
    <scope>NUCLEOTIDE SEQUENCE</scope>
    <source>
        <strain evidence="5">CBS 175.79</strain>
    </source>
</reference>
<dbReference type="Proteomes" id="UP000799778">
    <property type="component" value="Unassembled WGS sequence"/>
</dbReference>
<dbReference type="EMBL" id="ML978070">
    <property type="protein sequence ID" value="KAF2014590.1"/>
    <property type="molecule type" value="Genomic_DNA"/>
</dbReference>
<dbReference type="CDD" id="cd09630">
    <property type="entry name" value="CDH_like_cytochrome"/>
    <property type="match status" value="1"/>
</dbReference>
<evidence type="ECO:0000256" key="3">
    <source>
        <dbReference type="SAM" id="SignalP"/>
    </source>
</evidence>
<gene>
    <name evidence="5" type="ORF">BU24DRAFT_423498</name>
</gene>
<dbReference type="AlphaFoldDB" id="A0A6A5XPD3"/>
<dbReference type="PANTHER" id="PTHR47797:SF1">
    <property type="entry name" value="CYTOCHROME B561 DOMAIN-CONTAINING PROTEIN-RELATED"/>
    <property type="match status" value="1"/>
</dbReference>
<evidence type="ECO:0000259" key="4">
    <source>
        <dbReference type="SMART" id="SM00664"/>
    </source>
</evidence>
<dbReference type="InterPro" id="IPR015920">
    <property type="entry name" value="Cellobiose_DH-like_cyt"/>
</dbReference>
<feature type="transmembrane region" description="Helical" evidence="2">
    <location>
        <begin position="327"/>
        <end position="348"/>
    </location>
</feature>
<feature type="compositionally biased region" description="Low complexity" evidence="1">
    <location>
        <begin position="390"/>
        <end position="410"/>
    </location>
</feature>
<feature type="transmembrane region" description="Helical" evidence="2">
    <location>
        <begin position="229"/>
        <end position="248"/>
    </location>
</feature>
<feature type="transmembrane region" description="Helical" evidence="2">
    <location>
        <begin position="295"/>
        <end position="315"/>
    </location>
</feature>
<feature type="transmembrane region" description="Helical" evidence="2">
    <location>
        <begin position="255"/>
        <end position="275"/>
    </location>
</feature>
<keyword evidence="2" id="KW-0812">Transmembrane</keyword>
<name>A0A6A5XPD3_9PLEO</name>
<keyword evidence="2" id="KW-1133">Transmembrane helix</keyword>
<evidence type="ECO:0000313" key="6">
    <source>
        <dbReference type="Proteomes" id="UP000799778"/>
    </source>
</evidence>
<dbReference type="SUPFAM" id="SSF49344">
    <property type="entry name" value="CBD9-like"/>
    <property type="match status" value="1"/>
</dbReference>
<keyword evidence="3" id="KW-0732">Signal</keyword>
<feature type="transmembrane region" description="Helical" evidence="2">
    <location>
        <begin position="354"/>
        <end position="376"/>
    </location>
</feature>
<dbReference type="InterPro" id="IPR005018">
    <property type="entry name" value="DOMON_domain"/>
</dbReference>
<evidence type="ECO:0000313" key="5">
    <source>
        <dbReference type="EMBL" id="KAF2014590.1"/>
    </source>
</evidence>
<accession>A0A6A5XPD3</accession>
<dbReference type="PANTHER" id="PTHR47797">
    <property type="entry name" value="DEHYDROGENASE, PUTATIVE (AFU_ORTHOLOGUE AFUA_8G05805)-RELATED"/>
    <property type="match status" value="1"/>
</dbReference>
<protein>
    <submittedName>
        <fullName evidence="5">Iron reductase domain protein</fullName>
    </submittedName>
</protein>
<evidence type="ECO:0000256" key="2">
    <source>
        <dbReference type="SAM" id="Phobius"/>
    </source>
</evidence>
<feature type="chain" id="PRO_5025430522" evidence="3">
    <location>
        <begin position="27"/>
        <end position="527"/>
    </location>
</feature>
<dbReference type="GeneID" id="54285665"/>
<keyword evidence="6" id="KW-1185">Reference proteome</keyword>
<sequence length="527" mass="56185">MSPFSYLSVASLLLLSSTTFSSFAHAQQDNNKTSAPTAPQAATFFLTDTDTQFSLNLANDSNQDISIYFTSPAYSWVGVGFGESMKNSLMFIMYPSKSGNNVTLSPRISSSNAEPVVKDDVQLELLPGTGVSDEMMTVKAICRNCRVWSHGWIDEKSTAHPMIYAFGPGNRLQSNSLNAPLKRHIRYGRFTMDMVAATGASGVPEPSAALNGVSLEEGMTKDHDRANRAHAIMGCLAIFILWPLNIFAAGFIKRIGVHVGLSVFIVIFLVASYALGIATSSEYNRSKSHTSPHQILAYISLLPILLLTLLPLPPLRNLTPHIPSLHAPLVPITFTILVLTGGLGLHLSSQTTPIILAYVAITLVIFVLTATLSACIRRRGGSAYTRTLARSSPSTRTSNSNSSRGSGKSRWYSKSRSPSAGSSYDDDDEQNLVLKQYYYANGGRMGGSSASVFTPNSAPSSSHSAQTAAAPAYTAANYNNLYPGTAVGMHGRSGSAGSGVYGGGSMPGPQYLLNMHPGVPVGGRYGC</sequence>
<dbReference type="Pfam" id="PF16010">
    <property type="entry name" value="CDH-cyt"/>
    <property type="match status" value="1"/>
</dbReference>
<dbReference type="Gene3D" id="2.60.40.1210">
    <property type="entry name" value="Cellobiose dehydrogenase, cytochrome domain"/>
    <property type="match status" value="1"/>
</dbReference>
<keyword evidence="2" id="KW-0472">Membrane</keyword>
<feature type="region of interest" description="Disordered" evidence="1">
    <location>
        <begin position="386"/>
        <end position="427"/>
    </location>
</feature>
<feature type="domain" description="DOMON" evidence="4">
    <location>
        <begin position="76"/>
        <end position="167"/>
    </location>
</feature>
<feature type="signal peptide" evidence="3">
    <location>
        <begin position="1"/>
        <end position="26"/>
    </location>
</feature>
<dbReference type="SMART" id="SM00664">
    <property type="entry name" value="DoH"/>
    <property type="match status" value="1"/>
</dbReference>
<evidence type="ECO:0000256" key="1">
    <source>
        <dbReference type="SAM" id="MobiDB-lite"/>
    </source>
</evidence>
<proteinExistence type="predicted"/>
<dbReference type="RefSeq" id="XP_033382929.1">
    <property type="nucleotide sequence ID" value="XM_033528268.1"/>
</dbReference>
<feature type="compositionally biased region" description="Polar residues" evidence="1">
    <location>
        <begin position="412"/>
        <end position="422"/>
    </location>
</feature>